<keyword evidence="4" id="KW-0479">Metal-binding</keyword>
<gene>
    <name evidence="10" type="ORF">B0H15DRAFT_910319</name>
</gene>
<evidence type="ECO:0000256" key="7">
    <source>
        <dbReference type="ARBA" id="ARBA00025795"/>
    </source>
</evidence>
<dbReference type="SUPFAM" id="SSF47571">
    <property type="entry name" value="Cloroperoxidase"/>
    <property type="match status" value="1"/>
</dbReference>
<keyword evidence="2" id="KW-0575">Peroxidase</keyword>
<dbReference type="Gene3D" id="1.10.489.10">
    <property type="entry name" value="Chloroperoxidase-like"/>
    <property type="match status" value="1"/>
</dbReference>
<dbReference type="Proteomes" id="UP001222325">
    <property type="component" value="Unassembled WGS sequence"/>
</dbReference>
<comment type="caution">
    <text evidence="10">The sequence shown here is derived from an EMBL/GenBank/DDBJ whole genome shotgun (WGS) entry which is preliminary data.</text>
</comment>
<reference evidence="10" key="1">
    <citation type="submission" date="2023-03" db="EMBL/GenBank/DDBJ databases">
        <title>Massive genome expansion in bonnet fungi (Mycena s.s.) driven by repeated elements and novel gene families across ecological guilds.</title>
        <authorList>
            <consortium name="Lawrence Berkeley National Laboratory"/>
            <person name="Harder C.B."/>
            <person name="Miyauchi S."/>
            <person name="Viragh M."/>
            <person name="Kuo A."/>
            <person name="Thoen E."/>
            <person name="Andreopoulos B."/>
            <person name="Lu D."/>
            <person name="Skrede I."/>
            <person name="Drula E."/>
            <person name="Henrissat B."/>
            <person name="Morin E."/>
            <person name="Kohler A."/>
            <person name="Barry K."/>
            <person name="LaButti K."/>
            <person name="Morin E."/>
            <person name="Salamov A."/>
            <person name="Lipzen A."/>
            <person name="Mereny Z."/>
            <person name="Hegedus B."/>
            <person name="Baldrian P."/>
            <person name="Stursova M."/>
            <person name="Weitz H."/>
            <person name="Taylor A."/>
            <person name="Grigoriev I.V."/>
            <person name="Nagy L.G."/>
            <person name="Martin F."/>
            <person name="Kauserud H."/>
        </authorList>
    </citation>
    <scope>NUCLEOTIDE SEQUENCE</scope>
    <source>
        <strain evidence="10">CBHHK173m</strain>
    </source>
</reference>
<evidence type="ECO:0000256" key="6">
    <source>
        <dbReference type="ARBA" id="ARBA00023004"/>
    </source>
</evidence>
<evidence type="ECO:0000256" key="3">
    <source>
        <dbReference type="ARBA" id="ARBA00022617"/>
    </source>
</evidence>
<keyword evidence="5" id="KW-0560">Oxidoreductase</keyword>
<dbReference type="InterPro" id="IPR036851">
    <property type="entry name" value="Chloroperoxidase-like_sf"/>
</dbReference>
<comment type="cofactor">
    <cofactor evidence="1">
        <name>heme b</name>
        <dbReference type="ChEBI" id="CHEBI:60344"/>
    </cofactor>
</comment>
<keyword evidence="6" id="KW-0408">Iron</keyword>
<proteinExistence type="inferred from homology"/>
<name>A0AAD6XPI9_9AGAR</name>
<evidence type="ECO:0000256" key="2">
    <source>
        <dbReference type="ARBA" id="ARBA00022559"/>
    </source>
</evidence>
<feature type="domain" description="Heme haloperoxidase family profile" evidence="9">
    <location>
        <begin position="10"/>
        <end position="219"/>
    </location>
</feature>
<comment type="similarity">
    <text evidence="7">Belongs to the chloroperoxidase family.</text>
</comment>
<evidence type="ECO:0000313" key="10">
    <source>
        <dbReference type="EMBL" id="KAJ7085386.1"/>
    </source>
</evidence>
<dbReference type="PROSITE" id="PS51405">
    <property type="entry name" value="HEME_HALOPEROXIDASE"/>
    <property type="match status" value="1"/>
</dbReference>
<dbReference type="Pfam" id="PF01328">
    <property type="entry name" value="Peroxidase_2"/>
    <property type="match status" value="1"/>
</dbReference>
<dbReference type="PANTHER" id="PTHR33577:SF9">
    <property type="entry name" value="PEROXIDASE STCC"/>
    <property type="match status" value="1"/>
</dbReference>
<dbReference type="EMBL" id="JARJCN010000034">
    <property type="protein sequence ID" value="KAJ7085386.1"/>
    <property type="molecule type" value="Genomic_DNA"/>
</dbReference>
<evidence type="ECO:0000256" key="1">
    <source>
        <dbReference type="ARBA" id="ARBA00001970"/>
    </source>
</evidence>
<evidence type="ECO:0000313" key="11">
    <source>
        <dbReference type="Proteomes" id="UP001222325"/>
    </source>
</evidence>
<evidence type="ECO:0000256" key="8">
    <source>
        <dbReference type="SAM" id="MobiDB-lite"/>
    </source>
</evidence>
<dbReference type="GO" id="GO:0046872">
    <property type="term" value="F:metal ion binding"/>
    <property type="evidence" value="ECO:0007669"/>
    <property type="project" value="UniProtKB-KW"/>
</dbReference>
<dbReference type="GO" id="GO:0004601">
    <property type="term" value="F:peroxidase activity"/>
    <property type="evidence" value="ECO:0007669"/>
    <property type="project" value="UniProtKB-KW"/>
</dbReference>
<dbReference type="PANTHER" id="PTHR33577">
    <property type="entry name" value="STERIGMATOCYSTIN BIOSYNTHESIS PEROXIDASE STCC-RELATED"/>
    <property type="match status" value="1"/>
</dbReference>
<dbReference type="InterPro" id="IPR000028">
    <property type="entry name" value="Chloroperoxidase"/>
</dbReference>
<sequence>MASSPKYASEDHSFIPATNPDAQRSPCPALNSLANHGYLPRNGTSITFSQLLHAVRTVYNLSYPLALLLTIAGFATCAKFSRGAWTLDLAALAARGGAKIAHDASLVHPSGAPSHAPDPVLLASLLGAAAPAPAPGITLEGLAAVHVARARSAPPLDGLHRQIAFGECALTSLVMGDPATGAVARETLAQWFGEERLPAGWWEDPGRPEKTVGLRQARKTAGMVQEFVEHASHVS</sequence>
<feature type="region of interest" description="Disordered" evidence="8">
    <location>
        <begin position="1"/>
        <end position="23"/>
    </location>
</feature>
<keyword evidence="11" id="KW-1185">Reference proteome</keyword>
<evidence type="ECO:0000259" key="9">
    <source>
        <dbReference type="PROSITE" id="PS51405"/>
    </source>
</evidence>
<organism evidence="10 11">
    <name type="scientific">Mycena belliarum</name>
    <dbReference type="NCBI Taxonomy" id="1033014"/>
    <lineage>
        <taxon>Eukaryota</taxon>
        <taxon>Fungi</taxon>
        <taxon>Dikarya</taxon>
        <taxon>Basidiomycota</taxon>
        <taxon>Agaricomycotina</taxon>
        <taxon>Agaricomycetes</taxon>
        <taxon>Agaricomycetidae</taxon>
        <taxon>Agaricales</taxon>
        <taxon>Marasmiineae</taxon>
        <taxon>Mycenaceae</taxon>
        <taxon>Mycena</taxon>
    </lineage>
</organism>
<keyword evidence="3" id="KW-0349">Heme</keyword>
<evidence type="ECO:0000256" key="5">
    <source>
        <dbReference type="ARBA" id="ARBA00023002"/>
    </source>
</evidence>
<accession>A0AAD6XPI9</accession>
<protein>
    <submittedName>
        <fullName evidence="10">Chloroperoxidase</fullName>
    </submittedName>
</protein>
<dbReference type="AlphaFoldDB" id="A0AAD6XPI9"/>
<evidence type="ECO:0000256" key="4">
    <source>
        <dbReference type="ARBA" id="ARBA00022723"/>
    </source>
</evidence>